<dbReference type="EMBL" id="CP031311">
    <property type="protein sequence ID" value="QCC46412.1"/>
    <property type="molecule type" value="Genomic_DNA"/>
</dbReference>
<dbReference type="Proteomes" id="UP000296733">
    <property type="component" value="Chromosome"/>
</dbReference>
<dbReference type="KEGG" id="hlm:DV707_01250"/>
<organism evidence="3 4">
    <name type="scientific">Halobellus limi</name>
    <dbReference type="NCBI Taxonomy" id="699433"/>
    <lineage>
        <taxon>Archaea</taxon>
        <taxon>Methanobacteriati</taxon>
        <taxon>Methanobacteriota</taxon>
        <taxon>Stenosarchaea group</taxon>
        <taxon>Halobacteria</taxon>
        <taxon>Halobacteriales</taxon>
        <taxon>Haloferacaceae</taxon>
        <taxon>Halobellus</taxon>
    </lineage>
</organism>
<name>A0A1H5WMD9_9EURY</name>
<evidence type="ECO:0000313" key="5">
    <source>
        <dbReference type="Proteomes" id="UP000296733"/>
    </source>
</evidence>
<dbReference type="EMBL" id="FNVN01000001">
    <property type="protein sequence ID" value="SEG00137.1"/>
    <property type="molecule type" value="Genomic_DNA"/>
</dbReference>
<dbReference type="OrthoDB" id="221929at2157"/>
<dbReference type="Pfam" id="PF18545">
    <property type="entry name" value="HalOD1"/>
    <property type="match status" value="1"/>
</dbReference>
<evidence type="ECO:0000313" key="4">
    <source>
        <dbReference type="Proteomes" id="UP000236740"/>
    </source>
</evidence>
<evidence type="ECO:0000259" key="1">
    <source>
        <dbReference type="Pfam" id="PF18545"/>
    </source>
</evidence>
<dbReference type="Proteomes" id="UP000236740">
    <property type="component" value="Unassembled WGS sequence"/>
</dbReference>
<sequence length="84" mass="8792">MVETTVSEQVVEQVARATGTDPLELPPLYDSIDPDALDSLARGPGDVEVSFEYAGQEVCVESGGAIRVGECSDSTFTGEVPADD</sequence>
<proteinExistence type="predicted"/>
<protein>
    <recommendedName>
        <fullName evidence="1">Halobacterial output domain-containing protein</fullName>
    </recommendedName>
</protein>
<dbReference type="InterPro" id="IPR040624">
    <property type="entry name" value="HalOD1"/>
</dbReference>
<dbReference type="RefSeq" id="WP_103990990.1">
    <property type="nucleotide sequence ID" value="NZ_CP031311.1"/>
</dbReference>
<keyword evidence="4" id="KW-1185">Reference proteome</keyword>
<evidence type="ECO:0000313" key="2">
    <source>
        <dbReference type="EMBL" id="QCC46412.1"/>
    </source>
</evidence>
<reference evidence="3 4" key="1">
    <citation type="submission" date="2016-10" db="EMBL/GenBank/DDBJ databases">
        <authorList>
            <person name="de Groot N.N."/>
        </authorList>
    </citation>
    <scope>NUCLEOTIDE SEQUENCE [LARGE SCALE GENOMIC DNA]</scope>
    <source>
        <strain evidence="3 4">CGMCC 1.10331</strain>
    </source>
</reference>
<evidence type="ECO:0000313" key="3">
    <source>
        <dbReference type="EMBL" id="SEG00137.1"/>
    </source>
</evidence>
<accession>A0A1H5WMD9</accession>
<feature type="domain" description="Halobacterial output" evidence="1">
    <location>
        <begin position="4"/>
        <end position="68"/>
    </location>
</feature>
<reference evidence="2 5" key="2">
    <citation type="journal article" date="2019" name="Nat. Commun.">
        <title>A new type of DNA phosphorothioation-based antiviral system in archaea.</title>
        <authorList>
            <person name="Xiong L."/>
            <person name="Liu S."/>
            <person name="Chen S."/>
            <person name="Xiao Y."/>
            <person name="Zhu B."/>
            <person name="Gao Y."/>
            <person name="Zhang Y."/>
            <person name="Chen B."/>
            <person name="Luo J."/>
            <person name="Deng Z."/>
            <person name="Chen X."/>
            <person name="Wang L."/>
            <person name="Chen S."/>
        </authorList>
    </citation>
    <scope>NUCLEOTIDE SEQUENCE [LARGE SCALE GENOMIC DNA]</scope>
    <source>
        <strain evidence="2 5">CGMCC 1.10331</strain>
    </source>
</reference>
<gene>
    <name evidence="2" type="ORF">DV707_01250</name>
    <name evidence="3" type="ORF">SAMN04488133_1311</name>
</gene>
<dbReference type="GeneID" id="39856670"/>
<dbReference type="AlphaFoldDB" id="A0A1H5WMD9"/>